<protein>
    <submittedName>
        <fullName evidence="1">Uncharacterized protein</fullName>
    </submittedName>
</protein>
<dbReference type="Proteomes" id="UP000436088">
    <property type="component" value="Unassembled WGS sequence"/>
</dbReference>
<dbReference type="EMBL" id="VEPZ02000427">
    <property type="protein sequence ID" value="KAE8725370.1"/>
    <property type="molecule type" value="Genomic_DNA"/>
</dbReference>
<reference evidence="1" key="1">
    <citation type="submission" date="2019-09" db="EMBL/GenBank/DDBJ databases">
        <title>Draft genome information of white flower Hibiscus syriacus.</title>
        <authorList>
            <person name="Kim Y.-M."/>
        </authorList>
    </citation>
    <scope>NUCLEOTIDE SEQUENCE [LARGE SCALE GENOMIC DNA]</scope>
    <source>
        <strain evidence="1">YM2019G1</strain>
    </source>
</reference>
<evidence type="ECO:0000313" key="2">
    <source>
        <dbReference type="Proteomes" id="UP000436088"/>
    </source>
</evidence>
<organism evidence="1 2">
    <name type="scientific">Hibiscus syriacus</name>
    <name type="common">Rose of Sharon</name>
    <dbReference type="NCBI Taxonomy" id="106335"/>
    <lineage>
        <taxon>Eukaryota</taxon>
        <taxon>Viridiplantae</taxon>
        <taxon>Streptophyta</taxon>
        <taxon>Embryophyta</taxon>
        <taxon>Tracheophyta</taxon>
        <taxon>Spermatophyta</taxon>
        <taxon>Magnoliopsida</taxon>
        <taxon>eudicotyledons</taxon>
        <taxon>Gunneridae</taxon>
        <taxon>Pentapetalae</taxon>
        <taxon>rosids</taxon>
        <taxon>malvids</taxon>
        <taxon>Malvales</taxon>
        <taxon>Malvaceae</taxon>
        <taxon>Malvoideae</taxon>
        <taxon>Hibiscus</taxon>
    </lineage>
</organism>
<comment type="caution">
    <text evidence="1">The sequence shown here is derived from an EMBL/GenBank/DDBJ whole genome shotgun (WGS) entry which is preliminary data.</text>
</comment>
<sequence>MSIGSSQTPLLTALRMNYMVPDSILTIKTIPVQIVMLHSNPAKTESTEEPELPGLVPVLIRLRSPSEDVVDEDPQFVPRKSSKTQTFLKLKSLTGAVSGRRSRNIASGGQIGGFRHIQINTHGSAALKSLTDTWGQFSTRFSAQNSKFLPALTHRSARHEKQSAMFRIREEQSHGGGQGGGRNCAVVWWRWEASTDKIERMARLKVDVNIETAIIAKEWVLELWFVSEMGGFGIRTRG</sequence>
<evidence type="ECO:0000313" key="1">
    <source>
        <dbReference type="EMBL" id="KAE8725370.1"/>
    </source>
</evidence>
<keyword evidence="2" id="KW-1185">Reference proteome</keyword>
<accession>A0A6A3C7Y9</accession>
<dbReference type="AlphaFoldDB" id="A0A6A3C7Y9"/>
<name>A0A6A3C7Y9_HIBSY</name>
<gene>
    <name evidence="1" type="ORF">F3Y22_tig00008957pilonHSYRG00159</name>
</gene>
<proteinExistence type="predicted"/>